<keyword evidence="2" id="KW-0863">Zinc-finger</keyword>
<dbReference type="Gene3D" id="3.30.60.90">
    <property type="match status" value="1"/>
</dbReference>
<dbReference type="EMBL" id="NAJO01000054">
    <property type="protein sequence ID" value="OQN97412.1"/>
    <property type="molecule type" value="Genomic_DNA"/>
</dbReference>
<dbReference type="InParanoid" id="A0A1V8SE22"/>
<evidence type="ECO:0000256" key="2">
    <source>
        <dbReference type="ARBA" id="ARBA00022771"/>
    </source>
</evidence>
<feature type="compositionally biased region" description="Basic and acidic residues" evidence="4">
    <location>
        <begin position="265"/>
        <end position="282"/>
    </location>
</feature>
<evidence type="ECO:0000256" key="4">
    <source>
        <dbReference type="SAM" id="MobiDB-lite"/>
    </source>
</evidence>
<feature type="region of interest" description="Disordered" evidence="4">
    <location>
        <begin position="265"/>
        <end position="392"/>
    </location>
</feature>
<evidence type="ECO:0000256" key="1">
    <source>
        <dbReference type="ARBA" id="ARBA00022723"/>
    </source>
</evidence>
<evidence type="ECO:0008006" key="7">
    <source>
        <dbReference type="Google" id="ProtNLM"/>
    </source>
</evidence>
<gene>
    <name evidence="5" type="ORF">B0A48_16571</name>
</gene>
<dbReference type="SUPFAM" id="SSF57850">
    <property type="entry name" value="RING/U-box"/>
    <property type="match status" value="1"/>
</dbReference>
<dbReference type="InterPro" id="IPR043145">
    <property type="entry name" value="Znf_ZZ_sf"/>
</dbReference>
<evidence type="ECO:0000256" key="3">
    <source>
        <dbReference type="ARBA" id="ARBA00022833"/>
    </source>
</evidence>
<sequence>MDPFSLTAGIVGIADAGTSLASFLTTKYKSYTNAPKLLQDLAQEVDFCVGWVGVLGNRLEERDNGGYSVKFAQDASKLVRETGKIFDEIQALIPEERDLGNTFSRGKWKFVLNEKKLIAAQERLRRKQHMFMFMDSMYRASTPSTSATAGKVGQGFGGLQGPLELSGFDAHGRRYEVKMSVAALPELMPMSRSRVGEAMGGSRERKSEMKVTRVEEQRLKGLAQSPLFDAKFLRGTAQAKASAGLHSHQGDDRIEIIETRMKKTAVEADHKSHRTDGLDVDHGSGTQDAELEVEDLKRRWFGPDDQDDPESEGLTFDPPGSTTGRASGYGIEESPYRPQPQSSVQPAPSANGRYSFASDLPGVDSSLRHHPDSTSSGTHTHIGAEPPMRTSRRVTCDGCDKKIDASEACMRCSQCPQGRESFDLCVACFANPEITLRHSHAKRDFVKDYGRHANNP</sequence>
<evidence type="ECO:0000313" key="5">
    <source>
        <dbReference type="EMBL" id="OQN97412.1"/>
    </source>
</evidence>
<evidence type="ECO:0000313" key="6">
    <source>
        <dbReference type="Proteomes" id="UP000192596"/>
    </source>
</evidence>
<proteinExistence type="predicted"/>
<dbReference type="OrthoDB" id="661148at2759"/>
<reference evidence="6" key="1">
    <citation type="submission" date="2017-03" db="EMBL/GenBank/DDBJ databases">
        <title>Genomes of endolithic fungi from Antarctica.</title>
        <authorList>
            <person name="Coleine C."/>
            <person name="Masonjones S."/>
            <person name="Stajich J.E."/>
        </authorList>
    </citation>
    <scope>NUCLEOTIDE SEQUENCE [LARGE SCALE GENOMIC DNA]</scope>
    <source>
        <strain evidence="6">CCFEE 5527</strain>
    </source>
</reference>
<dbReference type="Proteomes" id="UP000192596">
    <property type="component" value="Unassembled WGS sequence"/>
</dbReference>
<dbReference type="GO" id="GO:0008270">
    <property type="term" value="F:zinc ion binding"/>
    <property type="evidence" value="ECO:0007669"/>
    <property type="project" value="UniProtKB-KW"/>
</dbReference>
<organism evidence="5 6">
    <name type="scientific">Cryoendolithus antarcticus</name>
    <dbReference type="NCBI Taxonomy" id="1507870"/>
    <lineage>
        <taxon>Eukaryota</taxon>
        <taxon>Fungi</taxon>
        <taxon>Dikarya</taxon>
        <taxon>Ascomycota</taxon>
        <taxon>Pezizomycotina</taxon>
        <taxon>Dothideomycetes</taxon>
        <taxon>Dothideomycetidae</taxon>
        <taxon>Cladosporiales</taxon>
        <taxon>Cladosporiaceae</taxon>
        <taxon>Cryoendolithus</taxon>
    </lineage>
</organism>
<accession>A0A1V8SE22</accession>
<name>A0A1V8SE22_9PEZI</name>
<keyword evidence="1" id="KW-0479">Metal-binding</keyword>
<keyword evidence="3" id="KW-0862">Zinc</keyword>
<keyword evidence="6" id="KW-1185">Reference proteome</keyword>
<dbReference type="AlphaFoldDB" id="A0A1V8SE22"/>
<feature type="compositionally biased region" description="Low complexity" evidence="4">
    <location>
        <begin position="339"/>
        <end position="350"/>
    </location>
</feature>
<comment type="caution">
    <text evidence="5">The sequence shown here is derived from an EMBL/GenBank/DDBJ whole genome shotgun (WGS) entry which is preliminary data.</text>
</comment>
<protein>
    <recommendedName>
        <fullName evidence="7">ZZ-type domain-containing protein</fullName>
    </recommendedName>
</protein>